<dbReference type="EMBL" id="CAUYUJ010007080">
    <property type="protein sequence ID" value="CAK0819496.1"/>
    <property type="molecule type" value="Genomic_DNA"/>
</dbReference>
<proteinExistence type="inferred from homology"/>
<comment type="domain">
    <text evidence="7">The DHHC domain is required for palmitoyltransferase activity.</text>
</comment>
<evidence type="ECO:0000259" key="8">
    <source>
        <dbReference type="Pfam" id="PF01529"/>
    </source>
</evidence>
<comment type="subcellular location">
    <subcellularLocation>
        <location evidence="1">Membrane</location>
        <topology evidence="1">Multi-pass membrane protein</topology>
    </subcellularLocation>
</comment>
<evidence type="ECO:0000256" key="4">
    <source>
        <dbReference type="ARBA" id="ARBA00022989"/>
    </source>
</evidence>
<evidence type="ECO:0000256" key="7">
    <source>
        <dbReference type="RuleBase" id="RU079119"/>
    </source>
</evidence>
<evidence type="ECO:0000256" key="1">
    <source>
        <dbReference type="ARBA" id="ARBA00004141"/>
    </source>
</evidence>
<dbReference type="PANTHER" id="PTHR12246">
    <property type="entry name" value="PALMITOYLTRANSFERASE ZDHHC16"/>
    <property type="match status" value="1"/>
</dbReference>
<feature type="transmembrane region" description="Helical" evidence="7">
    <location>
        <begin position="195"/>
        <end position="214"/>
    </location>
</feature>
<keyword evidence="10" id="KW-1185">Reference proteome</keyword>
<dbReference type="PROSITE" id="PS50216">
    <property type="entry name" value="DHHC"/>
    <property type="match status" value="1"/>
</dbReference>
<feature type="transmembrane region" description="Helical" evidence="7">
    <location>
        <begin position="251"/>
        <end position="272"/>
    </location>
</feature>
<keyword evidence="2 7" id="KW-0808">Transferase</keyword>
<dbReference type="EC" id="2.3.1.225" evidence="7"/>
<comment type="caution">
    <text evidence="9">The sequence shown here is derived from an EMBL/GenBank/DDBJ whole genome shotgun (WGS) entry which is preliminary data.</text>
</comment>
<keyword evidence="6 7" id="KW-0012">Acyltransferase</keyword>
<evidence type="ECO:0000256" key="3">
    <source>
        <dbReference type="ARBA" id="ARBA00022692"/>
    </source>
</evidence>
<feature type="transmembrane region" description="Helical" evidence="7">
    <location>
        <begin position="35"/>
        <end position="57"/>
    </location>
</feature>
<dbReference type="Pfam" id="PF01529">
    <property type="entry name" value="DHHC"/>
    <property type="match status" value="1"/>
</dbReference>
<name>A0ABN9RNU0_9DINO</name>
<gene>
    <name evidence="9" type="ORF">PCOR1329_LOCUS21484</name>
</gene>
<feature type="domain" description="Palmitoyltransferase DHHC" evidence="8">
    <location>
        <begin position="115"/>
        <end position="154"/>
    </location>
</feature>
<reference evidence="9" key="1">
    <citation type="submission" date="2023-10" db="EMBL/GenBank/DDBJ databases">
        <authorList>
            <person name="Chen Y."/>
            <person name="Shah S."/>
            <person name="Dougan E. K."/>
            <person name="Thang M."/>
            <person name="Chan C."/>
        </authorList>
    </citation>
    <scope>NUCLEOTIDE SEQUENCE [LARGE SCALE GENOMIC DNA]</scope>
</reference>
<evidence type="ECO:0000256" key="2">
    <source>
        <dbReference type="ARBA" id="ARBA00022679"/>
    </source>
</evidence>
<keyword evidence="3 7" id="KW-0812">Transmembrane</keyword>
<accession>A0ABN9RNU0</accession>
<evidence type="ECO:0000256" key="6">
    <source>
        <dbReference type="ARBA" id="ARBA00023315"/>
    </source>
</evidence>
<sequence length="324" mass="33824">MAALLAAPSRCRRPLTRAATSGAWRTSAAGTRPTYIYAAVAHALLLGADAALCLAVLRPSLGGGWRAWGGAHQASLALTAWAHLACMLTDPGAVPLGEGPGLTEAGAPGEAAKGECRKCRVAKPPRAHHCSTCRRCVRKMDHHCMWMNNCVGEQKPEALPPLPGACRGPPLRLVLSARWRPLESQALPAQNQKHFLLFLAYLLLHCAGSAAAVARGAAARWAPAAAQAAEEAAAGGGGGGPPGGQMPRGQAMASAAVLVAALAAGRFAWGLLREQAERLRSGRTGIEQLQGAPGEPRALREALREVMGRGPAWRWLLPVPVRRA</sequence>
<dbReference type="Proteomes" id="UP001189429">
    <property type="component" value="Unassembled WGS sequence"/>
</dbReference>
<evidence type="ECO:0000256" key="5">
    <source>
        <dbReference type="ARBA" id="ARBA00023136"/>
    </source>
</evidence>
<organism evidence="9 10">
    <name type="scientific">Prorocentrum cordatum</name>
    <dbReference type="NCBI Taxonomy" id="2364126"/>
    <lineage>
        <taxon>Eukaryota</taxon>
        <taxon>Sar</taxon>
        <taxon>Alveolata</taxon>
        <taxon>Dinophyceae</taxon>
        <taxon>Prorocentrales</taxon>
        <taxon>Prorocentraceae</taxon>
        <taxon>Prorocentrum</taxon>
    </lineage>
</organism>
<comment type="similarity">
    <text evidence="7">Belongs to the DHHC palmitoyltransferase family.</text>
</comment>
<comment type="catalytic activity">
    <reaction evidence="7">
        <text>L-cysteinyl-[protein] + hexadecanoyl-CoA = S-hexadecanoyl-L-cysteinyl-[protein] + CoA</text>
        <dbReference type="Rhea" id="RHEA:36683"/>
        <dbReference type="Rhea" id="RHEA-COMP:10131"/>
        <dbReference type="Rhea" id="RHEA-COMP:11032"/>
        <dbReference type="ChEBI" id="CHEBI:29950"/>
        <dbReference type="ChEBI" id="CHEBI:57287"/>
        <dbReference type="ChEBI" id="CHEBI:57379"/>
        <dbReference type="ChEBI" id="CHEBI:74151"/>
        <dbReference type="EC" id="2.3.1.225"/>
    </reaction>
</comment>
<evidence type="ECO:0000313" key="10">
    <source>
        <dbReference type="Proteomes" id="UP001189429"/>
    </source>
</evidence>
<keyword evidence="4 7" id="KW-1133">Transmembrane helix</keyword>
<evidence type="ECO:0000313" key="9">
    <source>
        <dbReference type="EMBL" id="CAK0819496.1"/>
    </source>
</evidence>
<protein>
    <recommendedName>
        <fullName evidence="7">Palmitoyltransferase</fullName>
        <ecNumber evidence="7">2.3.1.225</ecNumber>
    </recommendedName>
</protein>
<keyword evidence="5 7" id="KW-0472">Membrane</keyword>
<dbReference type="InterPro" id="IPR039859">
    <property type="entry name" value="PFA4/ZDH16/20/ERF2-like"/>
</dbReference>
<dbReference type="InterPro" id="IPR001594">
    <property type="entry name" value="Palmitoyltrfase_DHHC"/>
</dbReference>